<gene>
    <name evidence="6" type="ORF">P7228_00670</name>
</gene>
<dbReference type="Proteomes" id="UP001215827">
    <property type="component" value="Chromosome"/>
</dbReference>
<name>A0ABY8FRI4_9SPHN</name>
<dbReference type="InterPro" id="IPR009057">
    <property type="entry name" value="Homeodomain-like_sf"/>
</dbReference>
<dbReference type="EMBL" id="CP121106">
    <property type="protein sequence ID" value="WFL77610.1"/>
    <property type="molecule type" value="Genomic_DNA"/>
</dbReference>
<dbReference type="RefSeq" id="WP_278016303.1">
    <property type="nucleotide sequence ID" value="NZ_CP121106.1"/>
</dbReference>
<organism evidence="6 7">
    <name type="scientific">Altererythrobacter arenosus</name>
    <dbReference type="NCBI Taxonomy" id="3032592"/>
    <lineage>
        <taxon>Bacteria</taxon>
        <taxon>Pseudomonadati</taxon>
        <taxon>Pseudomonadota</taxon>
        <taxon>Alphaproteobacteria</taxon>
        <taxon>Sphingomonadales</taxon>
        <taxon>Erythrobacteraceae</taxon>
        <taxon>Altererythrobacter</taxon>
    </lineage>
</organism>
<keyword evidence="2 4" id="KW-0238">DNA-binding</keyword>
<evidence type="ECO:0000313" key="6">
    <source>
        <dbReference type="EMBL" id="WFL77610.1"/>
    </source>
</evidence>
<dbReference type="Pfam" id="PF00440">
    <property type="entry name" value="TetR_N"/>
    <property type="match status" value="1"/>
</dbReference>
<keyword evidence="7" id="KW-1185">Reference proteome</keyword>
<dbReference type="PROSITE" id="PS50977">
    <property type="entry name" value="HTH_TETR_2"/>
    <property type="match status" value="1"/>
</dbReference>
<dbReference type="InterPro" id="IPR036271">
    <property type="entry name" value="Tet_transcr_reg_TetR-rel_C_sf"/>
</dbReference>
<reference evidence="6 7" key="1">
    <citation type="submission" date="2023-03" db="EMBL/GenBank/DDBJ databases">
        <title>Altererythrobacter sp. CAU 1644 isolated from sand.</title>
        <authorList>
            <person name="Kim W."/>
        </authorList>
    </citation>
    <scope>NUCLEOTIDE SEQUENCE [LARGE SCALE GENOMIC DNA]</scope>
    <source>
        <strain evidence="6 7">CAU 1644</strain>
    </source>
</reference>
<dbReference type="SUPFAM" id="SSF46689">
    <property type="entry name" value="Homeodomain-like"/>
    <property type="match status" value="1"/>
</dbReference>
<dbReference type="PRINTS" id="PR00455">
    <property type="entry name" value="HTHTETR"/>
</dbReference>
<dbReference type="SUPFAM" id="SSF48498">
    <property type="entry name" value="Tetracyclin repressor-like, C-terminal domain"/>
    <property type="match status" value="1"/>
</dbReference>
<keyword evidence="3" id="KW-0804">Transcription</keyword>
<keyword evidence="1" id="KW-0805">Transcription regulation</keyword>
<proteinExistence type="predicted"/>
<feature type="domain" description="HTH tetR-type" evidence="5">
    <location>
        <begin position="1"/>
        <end position="61"/>
    </location>
</feature>
<evidence type="ECO:0000313" key="7">
    <source>
        <dbReference type="Proteomes" id="UP001215827"/>
    </source>
</evidence>
<evidence type="ECO:0000259" key="5">
    <source>
        <dbReference type="PROSITE" id="PS50977"/>
    </source>
</evidence>
<evidence type="ECO:0000256" key="2">
    <source>
        <dbReference type="ARBA" id="ARBA00023125"/>
    </source>
</evidence>
<evidence type="ECO:0000256" key="4">
    <source>
        <dbReference type="PROSITE-ProRule" id="PRU00335"/>
    </source>
</evidence>
<accession>A0ABY8FRI4</accession>
<dbReference type="Gene3D" id="1.10.357.10">
    <property type="entry name" value="Tetracycline Repressor, domain 2"/>
    <property type="match status" value="1"/>
</dbReference>
<feature type="DNA-binding region" description="H-T-H motif" evidence="4">
    <location>
        <begin position="24"/>
        <end position="43"/>
    </location>
</feature>
<evidence type="ECO:0000256" key="1">
    <source>
        <dbReference type="ARBA" id="ARBA00023015"/>
    </source>
</evidence>
<dbReference type="PANTHER" id="PTHR47506:SF6">
    <property type="entry name" value="HTH-TYPE TRANSCRIPTIONAL REPRESSOR NEMR"/>
    <property type="match status" value="1"/>
</dbReference>
<evidence type="ECO:0000256" key="3">
    <source>
        <dbReference type="ARBA" id="ARBA00023163"/>
    </source>
</evidence>
<dbReference type="PANTHER" id="PTHR47506">
    <property type="entry name" value="TRANSCRIPTIONAL REGULATORY PROTEIN"/>
    <property type="match status" value="1"/>
</dbReference>
<dbReference type="InterPro" id="IPR001647">
    <property type="entry name" value="HTH_TetR"/>
</dbReference>
<sequence>MGTQDKLLNLGEALIRERGFGGFSYADLATAAGIRKASVHHHFPAKADFGLAVLDRYSDRLAITLGDILATSRNGAQALTAAIKLYRDALDGGERMCLCAALAADGSVLTEEMRAMLHRSNRMTCDWIEQVLVSGRRDRSIAVAGDPAEEAVSILAQLQGAQLVAKAAGDPIVFDKAVSTLAARLHRH</sequence>
<protein>
    <submittedName>
        <fullName evidence="6">TetR/AcrR family transcriptional regulator</fullName>
    </submittedName>
</protein>